<evidence type="ECO:0000313" key="2">
    <source>
        <dbReference type="EMBL" id="KAI3439007.1"/>
    </source>
</evidence>
<feature type="region of interest" description="Disordered" evidence="1">
    <location>
        <begin position="1"/>
        <end position="22"/>
    </location>
</feature>
<dbReference type="Proteomes" id="UP001055712">
    <property type="component" value="Unassembled WGS sequence"/>
</dbReference>
<gene>
    <name evidence="2" type="ORF">D9Q98_001419</name>
</gene>
<feature type="region of interest" description="Disordered" evidence="1">
    <location>
        <begin position="130"/>
        <end position="150"/>
    </location>
</feature>
<feature type="region of interest" description="Disordered" evidence="1">
    <location>
        <begin position="193"/>
        <end position="261"/>
    </location>
</feature>
<evidence type="ECO:0000256" key="1">
    <source>
        <dbReference type="SAM" id="MobiDB-lite"/>
    </source>
</evidence>
<comment type="caution">
    <text evidence="2">The sequence shown here is derived from an EMBL/GenBank/DDBJ whole genome shotgun (WGS) entry which is preliminary data.</text>
</comment>
<name>A0A9D4U040_CHLVU</name>
<reference evidence="2" key="1">
    <citation type="journal article" date="2019" name="Plant J.">
        <title>Chlorella vulgaris genome assembly and annotation reveals the molecular basis for metabolic acclimation to high light conditions.</title>
        <authorList>
            <person name="Cecchin M."/>
            <person name="Marcolungo L."/>
            <person name="Rossato M."/>
            <person name="Girolomoni L."/>
            <person name="Cosentino E."/>
            <person name="Cuine S."/>
            <person name="Li-Beisson Y."/>
            <person name="Delledonne M."/>
            <person name="Ballottari M."/>
        </authorList>
    </citation>
    <scope>NUCLEOTIDE SEQUENCE</scope>
    <source>
        <strain evidence="2">211/11P</strain>
    </source>
</reference>
<feature type="compositionally biased region" description="Low complexity" evidence="1">
    <location>
        <begin position="204"/>
        <end position="237"/>
    </location>
</feature>
<reference evidence="2" key="2">
    <citation type="submission" date="2020-11" db="EMBL/GenBank/DDBJ databases">
        <authorList>
            <person name="Cecchin M."/>
            <person name="Marcolungo L."/>
            <person name="Rossato M."/>
            <person name="Girolomoni L."/>
            <person name="Cosentino E."/>
            <person name="Cuine S."/>
            <person name="Li-Beisson Y."/>
            <person name="Delledonne M."/>
            <person name="Ballottari M."/>
        </authorList>
    </citation>
    <scope>NUCLEOTIDE SEQUENCE</scope>
    <source>
        <strain evidence="2">211/11P</strain>
        <tissue evidence="2">Whole cell</tissue>
    </source>
</reference>
<feature type="compositionally biased region" description="Low complexity" evidence="1">
    <location>
        <begin position="251"/>
        <end position="261"/>
    </location>
</feature>
<evidence type="ECO:0000313" key="3">
    <source>
        <dbReference type="Proteomes" id="UP001055712"/>
    </source>
</evidence>
<organism evidence="2 3">
    <name type="scientific">Chlorella vulgaris</name>
    <name type="common">Green alga</name>
    <dbReference type="NCBI Taxonomy" id="3077"/>
    <lineage>
        <taxon>Eukaryota</taxon>
        <taxon>Viridiplantae</taxon>
        <taxon>Chlorophyta</taxon>
        <taxon>core chlorophytes</taxon>
        <taxon>Trebouxiophyceae</taxon>
        <taxon>Chlorellales</taxon>
        <taxon>Chlorellaceae</taxon>
        <taxon>Chlorella clade</taxon>
        <taxon>Chlorella</taxon>
    </lineage>
</organism>
<dbReference type="EMBL" id="SIDB01000001">
    <property type="protein sequence ID" value="KAI3439007.1"/>
    <property type="molecule type" value="Genomic_DNA"/>
</dbReference>
<accession>A0A9D4U040</accession>
<dbReference type="OrthoDB" id="10654344at2759"/>
<sequence length="261" mass="28483">MWADEAVHPSAGPETSTKQHTHNSRVLGILWTKQRTVQATTVTRAIVGRRGSHTHVTERCSRRTTLRNGKLVEETVHETCYVEDHLGQLYSARVSFYRNGRLVSEAAAMYLPQPKATSLAVGSLAASNAGSAGSEDAARAGSSSKDSAPAASKATLVDCQVVGYWLRDGVQRYGIVKDPAALGLPRQRAVTRASLERVRPPPWHVHSSSSCSSPWSGTTAEQAQQAQQAQMARHSQQPSVQAARQPRELQQQDQNQQQQQQ</sequence>
<keyword evidence="3" id="KW-1185">Reference proteome</keyword>
<dbReference type="AlphaFoldDB" id="A0A9D4U040"/>
<protein>
    <submittedName>
        <fullName evidence="2">Uncharacterized protein</fullName>
    </submittedName>
</protein>
<proteinExistence type="predicted"/>